<dbReference type="InterPro" id="IPR006311">
    <property type="entry name" value="TAT_signal"/>
</dbReference>
<evidence type="ECO:0000313" key="2">
    <source>
        <dbReference type="EMBL" id="WTT20313.1"/>
    </source>
</evidence>
<evidence type="ECO:0000256" key="1">
    <source>
        <dbReference type="SAM" id="MobiDB-lite"/>
    </source>
</evidence>
<feature type="compositionally biased region" description="Low complexity" evidence="1">
    <location>
        <begin position="42"/>
        <end position="52"/>
    </location>
</feature>
<dbReference type="PANTHER" id="PTHR37489:SF1">
    <property type="entry name" value="DUF3500 DOMAIN-CONTAINING PROTEIN"/>
    <property type="match status" value="1"/>
</dbReference>
<gene>
    <name evidence="2" type="ORF">OHA22_34680</name>
</gene>
<protein>
    <submittedName>
        <fullName evidence="2">DUF3500 domain-containing protein</fullName>
    </submittedName>
</protein>
<dbReference type="InterPro" id="IPR021889">
    <property type="entry name" value="DUF3500"/>
</dbReference>
<dbReference type="Pfam" id="PF12006">
    <property type="entry name" value="DUF3500"/>
    <property type="match status" value="1"/>
</dbReference>
<accession>A0AAU2A6V7</accession>
<reference evidence="2" key="1">
    <citation type="submission" date="2022-10" db="EMBL/GenBank/DDBJ databases">
        <title>The complete genomes of actinobacterial strains from the NBC collection.</title>
        <authorList>
            <person name="Joergensen T.S."/>
            <person name="Alvarez Arevalo M."/>
            <person name="Sterndorff E.B."/>
            <person name="Faurdal D."/>
            <person name="Vuksanovic O."/>
            <person name="Mourched A.-S."/>
            <person name="Charusanti P."/>
            <person name="Shaw S."/>
            <person name="Blin K."/>
            <person name="Weber T."/>
        </authorList>
    </citation>
    <scope>NUCLEOTIDE SEQUENCE</scope>
    <source>
        <strain evidence="2">NBC_00093</strain>
    </source>
</reference>
<dbReference type="EMBL" id="CP108222">
    <property type="protein sequence ID" value="WTT20313.1"/>
    <property type="molecule type" value="Genomic_DNA"/>
</dbReference>
<name>A0AAU2A6V7_9ACTN</name>
<feature type="region of interest" description="Disordered" evidence="1">
    <location>
        <begin position="42"/>
        <end position="71"/>
    </location>
</feature>
<dbReference type="PANTHER" id="PTHR37489">
    <property type="entry name" value="DUF3500 DOMAIN-CONTAINING PROTEIN"/>
    <property type="match status" value="1"/>
</dbReference>
<organism evidence="2">
    <name type="scientific">Streptomyces sp. NBC_00093</name>
    <dbReference type="NCBI Taxonomy" id="2975649"/>
    <lineage>
        <taxon>Bacteria</taxon>
        <taxon>Bacillati</taxon>
        <taxon>Actinomycetota</taxon>
        <taxon>Actinomycetes</taxon>
        <taxon>Kitasatosporales</taxon>
        <taxon>Streptomycetaceae</taxon>
        <taxon>Streptomyces</taxon>
    </lineage>
</organism>
<dbReference type="PROSITE" id="PS51318">
    <property type="entry name" value="TAT"/>
    <property type="match status" value="1"/>
</dbReference>
<proteinExistence type="predicted"/>
<feature type="compositionally biased region" description="Gly residues" evidence="1">
    <location>
        <begin position="58"/>
        <end position="71"/>
    </location>
</feature>
<sequence length="207" mass="21859">MSEHRPRTPETEHSRRWFMNKALLTGGVAALATMTGCSSGSASTSASSSYGGPPNGMPSGGPGGGGGGMGPGASEVKYADFTGVTTDGKIVDDLYSIHSTDVPTDSMVKAAQAFLDGLSSAERKSCVFDVDDDEWLKWSNVDGYERQGVRMGDITEKQRDLGYALLGVALSADGLTQTRNIMTLNAFRDTLTEGAYFFTFMGTVPRG</sequence>
<dbReference type="AlphaFoldDB" id="A0AAU2A6V7"/>